<dbReference type="InterPro" id="IPR036969">
    <property type="entry name" value="Citrate_synthase_sf"/>
</dbReference>
<dbReference type="EMBL" id="WTVG01000003">
    <property type="protein sequence ID" value="NMG23482.1"/>
    <property type="molecule type" value="Genomic_DNA"/>
</dbReference>
<comment type="catalytic activity">
    <reaction evidence="5">
        <text>oxaloacetate + acetyl-CoA + H2O = citrate + CoA + H(+)</text>
        <dbReference type="Rhea" id="RHEA:16845"/>
        <dbReference type="ChEBI" id="CHEBI:15377"/>
        <dbReference type="ChEBI" id="CHEBI:15378"/>
        <dbReference type="ChEBI" id="CHEBI:16452"/>
        <dbReference type="ChEBI" id="CHEBI:16947"/>
        <dbReference type="ChEBI" id="CHEBI:57287"/>
        <dbReference type="ChEBI" id="CHEBI:57288"/>
        <dbReference type="EC" id="2.3.3.16"/>
    </reaction>
</comment>
<dbReference type="NCBIfam" id="NF009006">
    <property type="entry name" value="PRK12351.1"/>
    <property type="match status" value="1"/>
</dbReference>
<dbReference type="InterPro" id="IPR002020">
    <property type="entry name" value="Citrate_synthase"/>
</dbReference>
<dbReference type="NCBIfam" id="TIGR01800">
    <property type="entry name" value="cit_synth_II"/>
    <property type="match status" value="1"/>
</dbReference>
<evidence type="ECO:0000256" key="2">
    <source>
        <dbReference type="ARBA" id="ARBA00010566"/>
    </source>
</evidence>
<dbReference type="PROSITE" id="PS00480">
    <property type="entry name" value="CITRATE_SYNTHASE"/>
    <property type="match status" value="1"/>
</dbReference>
<keyword evidence="9" id="KW-1185">Reference proteome</keyword>
<keyword evidence="4 6" id="KW-0808">Transferase</keyword>
<dbReference type="PANTHER" id="PTHR11739">
    <property type="entry name" value="CITRATE SYNTHASE"/>
    <property type="match status" value="1"/>
</dbReference>
<dbReference type="InterPro" id="IPR011278">
    <property type="entry name" value="2-MeCitrate/Citrate_synth_II"/>
</dbReference>
<organism evidence="8 9">
    <name type="scientific">Aromatoleum anaerobium</name>
    <dbReference type="NCBI Taxonomy" id="182180"/>
    <lineage>
        <taxon>Bacteria</taxon>
        <taxon>Pseudomonadati</taxon>
        <taxon>Pseudomonadota</taxon>
        <taxon>Betaproteobacteria</taxon>
        <taxon>Rhodocyclales</taxon>
        <taxon>Rhodocyclaceae</taxon>
        <taxon>Aromatoleum</taxon>
    </lineage>
</organism>
<dbReference type="Gene3D" id="1.10.580.10">
    <property type="entry name" value="Citrate Synthase, domain 1"/>
    <property type="match status" value="1"/>
</dbReference>
<dbReference type="PIRSF" id="PIRSF001369">
    <property type="entry name" value="Citrate_synth"/>
    <property type="match status" value="1"/>
</dbReference>
<evidence type="ECO:0000256" key="3">
    <source>
        <dbReference type="ARBA" id="ARBA00022532"/>
    </source>
</evidence>
<evidence type="ECO:0000256" key="6">
    <source>
        <dbReference type="PIRNR" id="PIRNR001369"/>
    </source>
</evidence>
<protein>
    <recommendedName>
        <fullName evidence="6">Citrate synthase</fullName>
    </recommendedName>
</protein>
<dbReference type="InterPro" id="IPR016142">
    <property type="entry name" value="Citrate_synth-like_lrg_a-sub"/>
</dbReference>
<keyword evidence="3" id="KW-0816">Tricarboxylic acid cycle</keyword>
<evidence type="ECO:0000256" key="4">
    <source>
        <dbReference type="ARBA" id="ARBA00022679"/>
    </source>
</evidence>
<evidence type="ECO:0000256" key="1">
    <source>
        <dbReference type="ARBA" id="ARBA00004751"/>
    </source>
</evidence>
<dbReference type="Pfam" id="PF00285">
    <property type="entry name" value="Citrate_synt"/>
    <property type="match status" value="1"/>
</dbReference>
<dbReference type="RefSeq" id="WP_169116894.1">
    <property type="nucleotide sequence ID" value="NZ_WTVG02000038.1"/>
</dbReference>
<comment type="similarity">
    <text evidence="2 6 7">Belongs to the citrate synthase family.</text>
</comment>
<comment type="pathway">
    <text evidence="1">Carbohydrate metabolism; tricarboxylic acid cycle; isocitrate from oxaloacetate: step 1/2.</text>
</comment>
<name>A0ABX1PID5_9RHOO</name>
<evidence type="ECO:0000256" key="5">
    <source>
        <dbReference type="ARBA" id="ARBA00049288"/>
    </source>
</evidence>
<dbReference type="InterPro" id="IPR016143">
    <property type="entry name" value="Citrate_synth-like_sm_a-sub"/>
</dbReference>
<dbReference type="Gene3D" id="1.10.230.10">
    <property type="entry name" value="Cytochrome P450-Terp, domain 2"/>
    <property type="match status" value="1"/>
</dbReference>
<gene>
    <name evidence="8" type="primary">prpC</name>
    <name evidence="8" type="ORF">GO606_01865</name>
</gene>
<dbReference type="GO" id="GO:0050440">
    <property type="term" value="F:2-methylcitrate synthase activity"/>
    <property type="evidence" value="ECO:0007669"/>
    <property type="project" value="UniProtKB-EC"/>
</dbReference>
<keyword evidence="8" id="KW-0012">Acyltransferase</keyword>
<proteinExistence type="inferred from homology"/>
<dbReference type="Proteomes" id="UP000615989">
    <property type="component" value="Unassembled WGS sequence"/>
</dbReference>
<evidence type="ECO:0000256" key="7">
    <source>
        <dbReference type="RuleBase" id="RU003406"/>
    </source>
</evidence>
<evidence type="ECO:0000313" key="8">
    <source>
        <dbReference type="EMBL" id="NMG23482.1"/>
    </source>
</evidence>
<evidence type="ECO:0000313" key="9">
    <source>
        <dbReference type="Proteomes" id="UP000615989"/>
    </source>
</evidence>
<accession>A0ABX1PID5</accession>
<dbReference type="GO" id="GO:0036440">
    <property type="term" value="F:citrate synthase activity"/>
    <property type="evidence" value="ECO:0007669"/>
    <property type="project" value="UniProtKB-EC"/>
</dbReference>
<comment type="caution">
    <text evidence="8">The sequence shown here is derived from an EMBL/GenBank/DDBJ whole genome shotgun (WGS) entry which is preliminary data.</text>
</comment>
<sequence>MNDATHAPAARAKKSVALSGVPAASTAICAVGRAGSDLRYRGYDAIQLAEQASFEEVAYLLIHEKLPTPAELGLYRSRLRTLRALPEALRLILERIPASAHPMDVLRTGCSALGTVLPESRDHDISGARDIADRLIASFGSMLLYWYHWSHNGHRIETESDDDSIAGHFLRLLHGTEPPELHTRGLDRSLSLYAEHELTASTFAARTIAGTGSDLYSAVTGAIGALRGPRHGGANEAASEIQLRYHTTEQAEADIRRRIAGNEIVAGFGHPVYTVCDPRHEVIKAIAWRLSEDHGNRLLFDVADVIESVMWQEKKMFANVDWFCAVAYHRLGVPTPMFTPLFVISRTAGWAAHIIEQRQGGKIIRPSAVYVGPEHRAFVPLARRR</sequence>
<dbReference type="PANTHER" id="PTHR11739:SF25">
    <property type="entry name" value="CITRATE SYNTHASE-RELATED PROTEIN DDB_G0287281"/>
    <property type="match status" value="1"/>
</dbReference>
<dbReference type="SUPFAM" id="SSF48256">
    <property type="entry name" value="Citrate synthase"/>
    <property type="match status" value="1"/>
</dbReference>
<dbReference type="PRINTS" id="PR00143">
    <property type="entry name" value="CITRTSNTHASE"/>
</dbReference>
<dbReference type="InterPro" id="IPR024176">
    <property type="entry name" value="Citrate_synthase_bac-typ"/>
</dbReference>
<dbReference type="InterPro" id="IPR019810">
    <property type="entry name" value="Citrate_synthase_AS"/>
</dbReference>
<reference evidence="8" key="1">
    <citation type="submission" date="2019-12" db="EMBL/GenBank/DDBJ databases">
        <title>Comparative genomics gives insights into the taxonomy of the Azoarcus-Aromatoleum group and reveals separate origins of nif in the plant-associated Azoarcus and non-plant-associated Aromatoleum sub-groups.</title>
        <authorList>
            <person name="Lafos M."/>
            <person name="Maluk M."/>
            <person name="Batista M."/>
            <person name="Junghare M."/>
            <person name="Carmona M."/>
            <person name="Faoro H."/>
            <person name="Cruz L.M."/>
            <person name="Battistoni F."/>
            <person name="De Souza E."/>
            <person name="Pedrosa F."/>
            <person name="Chen W.-M."/>
            <person name="Poole P.S."/>
            <person name="Dixon R.A."/>
            <person name="James E.K."/>
        </authorList>
    </citation>
    <scope>NUCLEOTIDE SEQUENCE</scope>
    <source>
        <strain evidence="8">LuFRes1</strain>
    </source>
</reference>